<proteinExistence type="predicted"/>
<gene>
    <name evidence="3" type="ORF">SAMN05421738_11413</name>
</gene>
<reference evidence="4" key="1">
    <citation type="submission" date="2016-10" db="EMBL/GenBank/DDBJ databases">
        <authorList>
            <person name="Varghese N."/>
            <person name="Submissions S."/>
        </authorList>
    </citation>
    <scope>NUCLEOTIDE SEQUENCE [LARGE SCALE GENOMIC DNA]</scope>
    <source>
        <strain evidence="4">XJ109</strain>
    </source>
</reference>
<dbReference type="RefSeq" id="WP_092909203.1">
    <property type="nucleotide sequence ID" value="NZ_FOUZ01000014.1"/>
</dbReference>
<evidence type="ECO:0008006" key="5">
    <source>
        <dbReference type="Google" id="ProtNLM"/>
    </source>
</evidence>
<dbReference type="AlphaFoldDB" id="A0A1I4ZQ05"/>
<feature type="coiled-coil region" evidence="1">
    <location>
        <begin position="548"/>
        <end position="616"/>
    </location>
</feature>
<dbReference type="STRING" id="684065.SAMN05421738_11413"/>
<sequence>MNTEMDNLHNADGEQQSQPVSTNDNSTESYKTEETVNQEKVSDISFKDYETFSFDVLINEAKNLLGKHSVQEIREHFNQIRDAFKQKLEVDEAEKKEAFVNEGGDEVDFKYETTYRAKFNAVYNDFKHQLTAFYKENEKKESDNLDERLAIIDQLKALYQEPGETSSAMFKKFRELKTRWHNAGRIPSKNAENIFKNYFFHLDNFYTYLDMNKELQTLDYAHNLEVRHSIINRAEELIKETNVQKALNELQYLHRLWKEEAVPVQEDLREPTWQKFKELTNKIHERKGELNEKIKLEQKDNLEKKNEIIKNIKEIAAKAASKSHGDWQKAIKDINTLREQFIGLGRVPKDKNAATWDAFKEVTREFNHIKNDFYKTLKTEQQGNLEKKLALLDVAKQHTESTDWNNSVQVIKRIQNDWKNIGHVPRKNSDKIWKEFKDTCNQFFDRYKNRHEQDNQKLEVNFENKQAFLEEFKTTEISENKDEALKQLEELHATWASLGKVPADKLAINQEFTNLYNDKLSALNLSKAEMSDYKLQSFVNKIKADGNDRLLDDEIRKTRKSIDELEKEINQLDNNVHFFSNANADSPLLKDVYRQIDEKRNKLTEAEIKLKTLFNINFND</sequence>
<dbReference type="EMBL" id="FOUZ01000014">
    <property type="protein sequence ID" value="SFN52070.1"/>
    <property type="molecule type" value="Genomic_DNA"/>
</dbReference>
<dbReference type="Proteomes" id="UP000199149">
    <property type="component" value="Unassembled WGS sequence"/>
</dbReference>
<evidence type="ECO:0000256" key="1">
    <source>
        <dbReference type="SAM" id="Coils"/>
    </source>
</evidence>
<feature type="compositionally biased region" description="Basic and acidic residues" evidence="2">
    <location>
        <begin position="1"/>
        <end position="12"/>
    </location>
</feature>
<dbReference type="OrthoDB" id="5422202at2"/>
<feature type="compositionally biased region" description="Polar residues" evidence="2">
    <location>
        <begin position="13"/>
        <end position="29"/>
    </location>
</feature>
<dbReference type="InterPro" id="IPR007139">
    <property type="entry name" value="DUF349"/>
</dbReference>
<accession>A0A1I4ZQ05</accession>
<evidence type="ECO:0000256" key="2">
    <source>
        <dbReference type="SAM" id="MobiDB-lite"/>
    </source>
</evidence>
<evidence type="ECO:0000313" key="4">
    <source>
        <dbReference type="Proteomes" id="UP000199149"/>
    </source>
</evidence>
<feature type="region of interest" description="Disordered" evidence="2">
    <location>
        <begin position="1"/>
        <end position="36"/>
    </location>
</feature>
<evidence type="ECO:0000313" key="3">
    <source>
        <dbReference type="EMBL" id="SFN52070.1"/>
    </source>
</evidence>
<dbReference type="Pfam" id="PF03993">
    <property type="entry name" value="DUF349"/>
    <property type="match status" value="5"/>
</dbReference>
<protein>
    <recommendedName>
        <fullName evidence="5">DUF349 domain-containing protein</fullName>
    </recommendedName>
</protein>
<name>A0A1I4ZQ05_9FLAO</name>
<keyword evidence="4" id="KW-1185">Reference proteome</keyword>
<keyword evidence="1" id="KW-0175">Coiled coil</keyword>
<organism evidence="3 4">
    <name type="scientific">Algoriella xinjiangensis</name>
    <dbReference type="NCBI Taxonomy" id="684065"/>
    <lineage>
        <taxon>Bacteria</taxon>
        <taxon>Pseudomonadati</taxon>
        <taxon>Bacteroidota</taxon>
        <taxon>Flavobacteriia</taxon>
        <taxon>Flavobacteriales</taxon>
        <taxon>Weeksellaceae</taxon>
        <taxon>Algoriella</taxon>
    </lineage>
</organism>